<dbReference type="SUPFAM" id="SSF51735">
    <property type="entry name" value="NAD(P)-binding Rossmann-fold domains"/>
    <property type="match status" value="1"/>
</dbReference>
<protein>
    <submittedName>
        <fullName evidence="6">Uncharacterized protein</fullName>
    </submittedName>
</protein>
<dbReference type="PRINTS" id="PR00081">
    <property type="entry name" value="GDHRDH"/>
</dbReference>
<dbReference type="GO" id="GO:0016491">
    <property type="term" value="F:oxidoreductase activity"/>
    <property type="evidence" value="ECO:0007669"/>
    <property type="project" value="UniProtKB-KW"/>
</dbReference>
<keyword evidence="1" id="KW-0521">NADP</keyword>
<keyword evidence="5" id="KW-1133">Transmembrane helix</keyword>
<reference evidence="6 7" key="1">
    <citation type="submission" date="2024-10" db="EMBL/GenBank/DDBJ databases">
        <authorList>
            <person name="Kim D."/>
        </authorList>
    </citation>
    <scope>NUCLEOTIDE SEQUENCE [LARGE SCALE GENOMIC DNA]</scope>
    <source>
        <strain evidence="6">Taebaek</strain>
    </source>
</reference>
<dbReference type="Pfam" id="PF00106">
    <property type="entry name" value="adh_short"/>
    <property type="match status" value="1"/>
</dbReference>
<evidence type="ECO:0000313" key="7">
    <source>
        <dbReference type="Proteomes" id="UP001620645"/>
    </source>
</evidence>
<organism evidence="6 7">
    <name type="scientific">Heterodera schachtii</name>
    <name type="common">Sugarbeet cyst nematode worm</name>
    <name type="synonym">Tylenchus schachtii</name>
    <dbReference type="NCBI Taxonomy" id="97005"/>
    <lineage>
        <taxon>Eukaryota</taxon>
        <taxon>Metazoa</taxon>
        <taxon>Ecdysozoa</taxon>
        <taxon>Nematoda</taxon>
        <taxon>Chromadorea</taxon>
        <taxon>Rhabditida</taxon>
        <taxon>Tylenchina</taxon>
        <taxon>Tylenchomorpha</taxon>
        <taxon>Tylenchoidea</taxon>
        <taxon>Heteroderidae</taxon>
        <taxon>Heteroderinae</taxon>
        <taxon>Heterodera</taxon>
    </lineage>
</organism>
<dbReference type="GO" id="GO:0006694">
    <property type="term" value="P:steroid biosynthetic process"/>
    <property type="evidence" value="ECO:0007669"/>
    <property type="project" value="UniProtKB-KW"/>
</dbReference>
<evidence type="ECO:0000313" key="6">
    <source>
        <dbReference type="EMBL" id="KAL3070975.1"/>
    </source>
</evidence>
<dbReference type="PIRSF" id="PIRSF000126">
    <property type="entry name" value="11-beta-HSD1"/>
    <property type="match status" value="1"/>
</dbReference>
<comment type="similarity">
    <text evidence="4">Belongs to the short-chain dehydrogenases/reductases (SDR) family. 17-beta-HSD 3 subfamily.</text>
</comment>
<proteinExistence type="inferred from homology"/>
<keyword evidence="7" id="KW-1185">Reference proteome</keyword>
<accession>A0ABD2I0W2</accession>
<evidence type="ECO:0000256" key="3">
    <source>
        <dbReference type="ARBA" id="ARBA00023002"/>
    </source>
</evidence>
<keyword evidence="3" id="KW-0560">Oxidoreductase</keyword>
<name>A0ABD2I0W2_HETSC</name>
<dbReference type="InterPro" id="IPR002347">
    <property type="entry name" value="SDR_fam"/>
</dbReference>
<dbReference type="Proteomes" id="UP001620645">
    <property type="component" value="Unassembled WGS sequence"/>
</dbReference>
<dbReference type="EMBL" id="JBICCN010000401">
    <property type="protein sequence ID" value="KAL3070975.1"/>
    <property type="molecule type" value="Genomic_DNA"/>
</dbReference>
<gene>
    <name evidence="6" type="ORF">niasHS_016173</name>
</gene>
<keyword evidence="2" id="KW-0752">Steroid biosynthesis</keyword>
<dbReference type="PANTHER" id="PTHR43086">
    <property type="entry name" value="VERY-LONG-CHAIN 3-OXOOACYL-COA REDUCTASE"/>
    <property type="match status" value="1"/>
</dbReference>
<keyword evidence="2" id="KW-0444">Lipid biosynthesis</keyword>
<dbReference type="InterPro" id="IPR036291">
    <property type="entry name" value="NAD(P)-bd_dom_sf"/>
</dbReference>
<keyword evidence="2" id="KW-0443">Lipid metabolism</keyword>
<evidence type="ECO:0000256" key="1">
    <source>
        <dbReference type="ARBA" id="ARBA00022857"/>
    </source>
</evidence>
<evidence type="ECO:0000256" key="4">
    <source>
        <dbReference type="ARBA" id="ARBA00038261"/>
    </source>
</evidence>
<dbReference type="PANTHER" id="PTHR43086:SF2">
    <property type="entry name" value="HYDROXYSTEROID DEHYDROGENASE-LIKE PROTEIN 1"/>
    <property type="match status" value="1"/>
</dbReference>
<dbReference type="AlphaFoldDB" id="A0ABD2I0W2"/>
<dbReference type="Gene3D" id="3.40.50.720">
    <property type="entry name" value="NAD(P)-binding Rossmann-like Domain"/>
    <property type="match status" value="1"/>
</dbReference>
<sequence length="237" mass="26972">MPMIVRVALCLGCVNFRCPNNYECNDVYKCYLRRLVGAKWAVVTGASDGIGKEYAKQLANKGFNLMLISRSADKLKAVKEEIQPKQFLEPEVKWISFDLTNGNIEDYEKWLFPELSKIDIGMLVNNVGSFPPLMRFHELPGEHRSIAKDLLLNTMPHTILTAFVLKQMTERNKGIIINIASVAAAFPLFHTALYSSVKKYLIWFSSILRQDYADTDIIIQSILPGIFSQKCHRKSHT</sequence>
<evidence type="ECO:0000256" key="5">
    <source>
        <dbReference type="SAM" id="Phobius"/>
    </source>
</evidence>
<dbReference type="PRINTS" id="PR00080">
    <property type="entry name" value="SDRFAMILY"/>
</dbReference>
<comment type="caution">
    <text evidence="6">The sequence shown here is derived from an EMBL/GenBank/DDBJ whole genome shotgun (WGS) entry which is preliminary data.</text>
</comment>
<evidence type="ECO:0000256" key="2">
    <source>
        <dbReference type="ARBA" id="ARBA00022955"/>
    </source>
</evidence>
<keyword evidence="5" id="KW-0812">Transmembrane</keyword>
<keyword evidence="5" id="KW-0472">Membrane</keyword>
<feature type="transmembrane region" description="Helical" evidence="5">
    <location>
        <begin position="175"/>
        <end position="194"/>
    </location>
</feature>